<dbReference type="STRING" id="2017.SAMN05444320_101367"/>
<gene>
    <name evidence="2" type="ORF">SAMN05444320_101367</name>
</gene>
<accession>A0A1M4UBP0</accession>
<feature type="compositionally biased region" description="Polar residues" evidence="1">
    <location>
        <begin position="299"/>
        <end position="309"/>
    </location>
</feature>
<name>A0A1M4UBP0_STRHI</name>
<evidence type="ECO:0000256" key="1">
    <source>
        <dbReference type="SAM" id="MobiDB-lite"/>
    </source>
</evidence>
<feature type="compositionally biased region" description="Polar residues" evidence="1">
    <location>
        <begin position="273"/>
        <end position="291"/>
    </location>
</feature>
<dbReference type="Proteomes" id="UP000184501">
    <property type="component" value="Unassembled WGS sequence"/>
</dbReference>
<feature type="compositionally biased region" description="Low complexity" evidence="1">
    <location>
        <begin position="214"/>
        <end position="229"/>
    </location>
</feature>
<reference evidence="2 3" key="1">
    <citation type="submission" date="2016-11" db="EMBL/GenBank/DDBJ databases">
        <authorList>
            <person name="Jaros S."/>
            <person name="Januszkiewicz K."/>
            <person name="Wedrychowicz H."/>
        </authorList>
    </citation>
    <scope>NUCLEOTIDE SEQUENCE [LARGE SCALE GENOMIC DNA]</scope>
    <source>
        <strain evidence="2 3">DSM 44523</strain>
    </source>
</reference>
<protein>
    <submittedName>
        <fullName evidence="2">PPE-repeat protein</fullName>
    </submittedName>
</protein>
<keyword evidence="3" id="KW-1185">Reference proteome</keyword>
<feature type="compositionally biased region" description="Low complexity" evidence="1">
    <location>
        <begin position="331"/>
        <end position="341"/>
    </location>
</feature>
<dbReference type="Gene3D" id="1.20.1260.20">
    <property type="entry name" value="PPE superfamily"/>
    <property type="match status" value="1"/>
</dbReference>
<dbReference type="EMBL" id="FQVN01000001">
    <property type="protein sequence ID" value="SHE54159.1"/>
    <property type="molecule type" value="Genomic_DNA"/>
</dbReference>
<feature type="compositionally biased region" description="Gly residues" evidence="1">
    <location>
        <begin position="347"/>
        <end position="381"/>
    </location>
</feature>
<feature type="compositionally biased region" description="Gly residues" evidence="1">
    <location>
        <begin position="230"/>
        <end position="241"/>
    </location>
</feature>
<evidence type="ECO:0000313" key="2">
    <source>
        <dbReference type="EMBL" id="SHE54159.1"/>
    </source>
</evidence>
<dbReference type="RefSeq" id="WP_159447672.1">
    <property type="nucleotide sequence ID" value="NZ_FQVN01000001.1"/>
</dbReference>
<feature type="compositionally biased region" description="Gly residues" evidence="1">
    <location>
        <begin position="414"/>
        <end position="427"/>
    </location>
</feature>
<dbReference type="OrthoDB" id="3700076at2"/>
<proteinExistence type="predicted"/>
<dbReference type="AlphaFoldDB" id="A0A1M4UBP0"/>
<sequence>MSGMTSGTNWDAISHPTLHGWFTGGSSESVANSVRTWQQGIGTQFDKVSDLIDGALRETDAVWEGGAAEAMKNGVSPLAQFARDAKDVSAKVGDGAAELARSYDDIKAKMPAPVHVTATDNALERGLSHLFGMKTDKEKQEESARQAEERARDLAKAYDSNVTTTMAGLPAFVPAPIVATDVGATGGGGRVSTTGIASAQSMVAGMRGGVEYNPISPTSASTSTAAAGPAGAGSGPLGPGSGNPQSSGGRPIPPPPSPAVPSSGPNPGGGRTGTTNQPKAPTITPQSNTPKSPLPPSSGRITSVLNPGHNQGGPSPSTSAPRTPSGPPTGRPSAGGPAATPDPRAQGAGGPGGSGGPGGGPRGGGGVGPGIGSGGAAGAAGAGPAPRGPVGPGALSAAGPVAGGAPVGPVGAAGPAGGRGPAAGIAGGAAPMAGAAGGQREEDKERRSNYLQETDDIWGSGEHVAPSVIGDLDTRP</sequence>
<organism evidence="2 3">
    <name type="scientific">Streptoalloteichus hindustanus</name>
    <dbReference type="NCBI Taxonomy" id="2017"/>
    <lineage>
        <taxon>Bacteria</taxon>
        <taxon>Bacillati</taxon>
        <taxon>Actinomycetota</taxon>
        <taxon>Actinomycetes</taxon>
        <taxon>Pseudonocardiales</taxon>
        <taxon>Pseudonocardiaceae</taxon>
        <taxon>Streptoalloteichus</taxon>
    </lineage>
</organism>
<dbReference type="SUPFAM" id="SSF140459">
    <property type="entry name" value="PE/PPE dimer-like"/>
    <property type="match status" value="1"/>
</dbReference>
<feature type="compositionally biased region" description="Low complexity" evidence="1">
    <location>
        <begin position="312"/>
        <end position="323"/>
    </location>
</feature>
<evidence type="ECO:0000313" key="3">
    <source>
        <dbReference type="Proteomes" id="UP000184501"/>
    </source>
</evidence>
<feature type="compositionally biased region" description="Basic and acidic residues" evidence="1">
    <location>
        <begin position="439"/>
        <end position="448"/>
    </location>
</feature>
<feature type="region of interest" description="Disordered" evidence="1">
    <location>
        <begin position="214"/>
        <end position="476"/>
    </location>
</feature>
<dbReference type="InterPro" id="IPR038332">
    <property type="entry name" value="PPE_sf"/>
</dbReference>